<evidence type="ECO:0000313" key="1">
    <source>
        <dbReference type="EMBL" id="QNH60727.1"/>
    </source>
</evidence>
<gene>
    <name evidence="1" type="ORF">H4317_11040</name>
</gene>
<proteinExistence type="predicted"/>
<dbReference type="KEGG" id="hsk:H4317_11040"/>
<sequence length="65" mass="7867">MSLDQLRRRLPLLTERQLRRYRHQFRLYAARVELLDLEAARRELGHRPQGETTTIRLPSKLNFLP</sequence>
<dbReference type="Proteomes" id="UP000515489">
    <property type="component" value="Chromosome"/>
</dbReference>
<dbReference type="AlphaFoldDB" id="A0A7G7W2Y4"/>
<dbReference type="EMBL" id="CP060202">
    <property type="protein sequence ID" value="QNH60727.1"/>
    <property type="molecule type" value="Genomic_DNA"/>
</dbReference>
<protein>
    <submittedName>
        <fullName evidence="1">Uncharacterized protein</fullName>
    </submittedName>
</protein>
<accession>A0A7G7W2Y4</accession>
<evidence type="ECO:0000313" key="2">
    <source>
        <dbReference type="Proteomes" id="UP000515489"/>
    </source>
</evidence>
<name>A0A7G7W2Y4_9BACT</name>
<reference evidence="1 2" key="1">
    <citation type="submission" date="2020-08" db="EMBL/GenBank/DDBJ databases">
        <title>Hymenobacter sp. S2-20-2 genome sequencing.</title>
        <authorList>
            <person name="Jin L."/>
        </authorList>
    </citation>
    <scope>NUCLEOTIDE SEQUENCE [LARGE SCALE GENOMIC DNA]</scope>
    <source>
        <strain evidence="1 2">S2-20-2</strain>
    </source>
</reference>
<dbReference type="RefSeq" id="WP_185886642.1">
    <property type="nucleotide sequence ID" value="NZ_CP060202.1"/>
</dbReference>
<keyword evidence="2" id="KW-1185">Reference proteome</keyword>
<organism evidence="1 2">
    <name type="scientific">Hymenobacter sediminicola</name>
    <dbReference type="NCBI Taxonomy" id="2761579"/>
    <lineage>
        <taxon>Bacteria</taxon>
        <taxon>Pseudomonadati</taxon>
        <taxon>Bacteroidota</taxon>
        <taxon>Cytophagia</taxon>
        <taxon>Cytophagales</taxon>
        <taxon>Hymenobacteraceae</taxon>
        <taxon>Hymenobacter</taxon>
    </lineage>
</organism>